<dbReference type="Proteomes" id="UP001107558">
    <property type="component" value="Chromosome 3"/>
</dbReference>
<keyword evidence="2" id="KW-1185">Reference proteome</keyword>
<comment type="caution">
    <text evidence="1">The sequence shown here is derived from an EMBL/GenBank/DDBJ whole genome shotgun (WGS) entry which is preliminary data.</text>
</comment>
<evidence type="ECO:0000313" key="2">
    <source>
        <dbReference type="Proteomes" id="UP001107558"/>
    </source>
</evidence>
<organism evidence="1 2">
    <name type="scientific">Polypedilum vanderplanki</name>
    <name type="common">Sleeping chironomid midge</name>
    <dbReference type="NCBI Taxonomy" id="319348"/>
    <lineage>
        <taxon>Eukaryota</taxon>
        <taxon>Metazoa</taxon>
        <taxon>Ecdysozoa</taxon>
        <taxon>Arthropoda</taxon>
        <taxon>Hexapoda</taxon>
        <taxon>Insecta</taxon>
        <taxon>Pterygota</taxon>
        <taxon>Neoptera</taxon>
        <taxon>Endopterygota</taxon>
        <taxon>Diptera</taxon>
        <taxon>Nematocera</taxon>
        <taxon>Chironomoidea</taxon>
        <taxon>Chironomidae</taxon>
        <taxon>Chironominae</taxon>
        <taxon>Polypedilum</taxon>
        <taxon>Polypedilum</taxon>
    </lineage>
</organism>
<gene>
    <name evidence="1" type="ORF">PVAND_001541</name>
</gene>
<dbReference type="OrthoDB" id="7696082at2759"/>
<dbReference type="EMBL" id="JADBJN010000003">
    <property type="protein sequence ID" value="KAG5671338.1"/>
    <property type="molecule type" value="Genomic_DNA"/>
</dbReference>
<accession>A0A9J6BNI7</accession>
<reference evidence="1" key="1">
    <citation type="submission" date="2021-03" db="EMBL/GenBank/DDBJ databases">
        <title>Chromosome level genome of the anhydrobiotic midge Polypedilum vanderplanki.</title>
        <authorList>
            <person name="Yoshida Y."/>
            <person name="Kikawada T."/>
            <person name="Gusev O."/>
        </authorList>
    </citation>
    <scope>NUCLEOTIDE SEQUENCE</scope>
    <source>
        <strain evidence="1">NIAS01</strain>
        <tissue evidence="1">Whole body or cell culture</tissue>
    </source>
</reference>
<name>A0A9J6BNI7_POLVA</name>
<sequence>MESKFFASLEKSAGISIPNFLLEALLCAGFEDAASFRLIKDTQEDEFFKQIEFQIKRLIRNNTNSPIYNEAKVHFKRTSDSDNVDDYVLPMGFRNKLLAVREHCVESHVKIEKKSTTSSVPKRLSTNKFDEIKIKKFKQRIVKEFNMLVAEQYRLDDEDEINIELTVISVYEVARNQLNFGNFKTHVIKKHRDVLINLENNSSIDSLEPEIDNSILVPDETNIQVAAINENDETSIETVIEEVVPRKRQKKNVITPNLSLSPRKTRRSFFIEEDFEESMTDFLRMCVENSRTTTPGYVGNRFSDDIKDIASFICMYIWGLLNTNFCHLTSICLITAAEIHSHIKNEAVAGYVQVLLIQPNSSFAHPFLLGFYATNNRFTNQDVVNRNNYIYAELKKRGIRLLCVGSDGDSRFLAAQKKAIDFGKLTEFGPLVLAGNLDSKYFGHQDVLHIMKRLKHKLSDLCSTLIMGNFHATINHLIIMTKTFEKHHAVITN</sequence>
<dbReference type="AlphaFoldDB" id="A0A9J6BNI7"/>
<evidence type="ECO:0000313" key="1">
    <source>
        <dbReference type="EMBL" id="KAG5671338.1"/>
    </source>
</evidence>
<protein>
    <submittedName>
        <fullName evidence="1">Uncharacterized protein</fullName>
    </submittedName>
</protein>
<proteinExistence type="predicted"/>